<reference evidence="1 2" key="1">
    <citation type="journal article" date="2008" name="Genome Biol.">
        <title>Encapsulated in silica: genome, proteome and physiology of the thermophilic bacterium Anoxybacillus flavithermus WK1.</title>
        <authorList>
            <person name="Saw J.H."/>
            <person name="Mountain B.W."/>
            <person name="Feng L."/>
            <person name="Omelchenko M.V."/>
            <person name="Hou S."/>
            <person name="Saito J.A."/>
            <person name="Stott M.B."/>
            <person name="Li D."/>
            <person name="Zhao G."/>
            <person name="Wu J."/>
            <person name="Galperin M.Y."/>
            <person name="Koonin E.V."/>
            <person name="Makarova K.S."/>
            <person name="Wolf Y.I."/>
            <person name="Rigden D.J."/>
            <person name="Dunfield P.F."/>
            <person name="Wang L."/>
            <person name="Alam M."/>
        </authorList>
    </citation>
    <scope>NUCLEOTIDE SEQUENCE [LARGE SCALE GENOMIC DNA]</scope>
    <source>
        <strain evidence="2">DSM 21510 / WK1</strain>
    </source>
</reference>
<dbReference type="AlphaFoldDB" id="B7GLI1"/>
<proteinExistence type="predicted"/>
<dbReference type="EMBL" id="CP000922">
    <property type="protein sequence ID" value="ACJ34407.1"/>
    <property type="molecule type" value="Genomic_DNA"/>
</dbReference>
<dbReference type="HOGENOM" id="CLU_2894093_0_0_9"/>
<name>B7GLI1_ANOFW</name>
<dbReference type="KEGG" id="afl:Aflv_2048"/>
<evidence type="ECO:0000313" key="2">
    <source>
        <dbReference type="Proteomes" id="UP000000742"/>
    </source>
</evidence>
<dbReference type="Proteomes" id="UP000000742">
    <property type="component" value="Chromosome"/>
</dbReference>
<organism evidence="1 2">
    <name type="scientific">Anoxybacillus flavithermus (strain DSM 21510 / WK1)</name>
    <dbReference type="NCBI Taxonomy" id="491915"/>
    <lineage>
        <taxon>Bacteria</taxon>
        <taxon>Bacillati</taxon>
        <taxon>Bacillota</taxon>
        <taxon>Bacilli</taxon>
        <taxon>Bacillales</taxon>
        <taxon>Anoxybacillaceae</taxon>
        <taxon>Anoxybacillus</taxon>
    </lineage>
</organism>
<evidence type="ECO:0000313" key="1">
    <source>
        <dbReference type="EMBL" id="ACJ34407.1"/>
    </source>
</evidence>
<protein>
    <submittedName>
        <fullName evidence="1">Uncharacterized protein</fullName>
    </submittedName>
</protein>
<gene>
    <name evidence="1" type="ordered locus">Aflv_2048</name>
</gene>
<dbReference type="STRING" id="491915.Aflv_2048"/>
<accession>B7GLI1</accession>
<sequence>MFAIRVLLFSLYAEKKKITSVFIRFANIERKGETQDDFQTIIGVAKKEAMVIAIYCRSTQYR</sequence>